<protein>
    <submittedName>
        <fullName evidence="1">Uncharacterized protein</fullName>
    </submittedName>
</protein>
<organism evidence="1 2">
    <name type="scientific">Dawidia cretensis</name>
    <dbReference type="NCBI Taxonomy" id="2782350"/>
    <lineage>
        <taxon>Bacteria</taxon>
        <taxon>Pseudomonadati</taxon>
        <taxon>Bacteroidota</taxon>
        <taxon>Cytophagia</taxon>
        <taxon>Cytophagales</taxon>
        <taxon>Chryseotaleaceae</taxon>
        <taxon>Dawidia</taxon>
    </lineage>
</organism>
<dbReference type="Proteomes" id="UP001319080">
    <property type="component" value="Unassembled WGS sequence"/>
</dbReference>
<dbReference type="AlphaFoldDB" id="A0AAP2E1Y8"/>
<proteinExistence type="predicted"/>
<dbReference type="EMBL" id="JAHESE010000030">
    <property type="protein sequence ID" value="MBT1711235.1"/>
    <property type="molecule type" value="Genomic_DNA"/>
</dbReference>
<name>A0AAP2E1Y8_9BACT</name>
<evidence type="ECO:0000313" key="1">
    <source>
        <dbReference type="EMBL" id="MBT1711235.1"/>
    </source>
</evidence>
<dbReference type="RefSeq" id="WP_254086809.1">
    <property type="nucleotide sequence ID" value="NZ_JAHESE010000030.1"/>
</dbReference>
<evidence type="ECO:0000313" key="2">
    <source>
        <dbReference type="Proteomes" id="UP001319080"/>
    </source>
</evidence>
<accession>A0AAP2E1Y8</accession>
<reference evidence="1 2" key="1">
    <citation type="submission" date="2021-05" db="EMBL/GenBank/DDBJ databases">
        <title>A Polyphasic approach of four new species of the genus Ohtaekwangia: Ohtaekwangia histidinii sp. nov., Ohtaekwangia cretensis sp. nov., Ohtaekwangia indiensis sp. nov., Ohtaekwangia reichenbachii sp. nov. from diverse environment.</title>
        <authorList>
            <person name="Octaviana S."/>
        </authorList>
    </citation>
    <scope>NUCLEOTIDE SEQUENCE [LARGE SCALE GENOMIC DNA]</scope>
    <source>
        <strain evidence="1 2">PWU5</strain>
    </source>
</reference>
<sequence length="144" mass="16561">MQRNIIPSVPDYIPSDVQQEKAKMFLSAVFDLLHTELITTQEIEFVGQGENFESVSCNLCGQDISGEDWLDKMDLAYQSLFKKLNIMTSCQHETSLNDLDYKWPAGFAKFVISISDAQNVPSENELMQLQEILGMRMRVIWARY</sequence>
<keyword evidence="2" id="KW-1185">Reference proteome</keyword>
<comment type="caution">
    <text evidence="1">The sequence shown here is derived from an EMBL/GenBank/DDBJ whole genome shotgun (WGS) entry which is preliminary data.</text>
</comment>
<gene>
    <name evidence="1" type="ORF">KK062_23525</name>
</gene>